<feature type="signal peptide" evidence="1">
    <location>
        <begin position="1"/>
        <end position="20"/>
    </location>
</feature>
<dbReference type="SMART" id="SM00697">
    <property type="entry name" value="DM8"/>
    <property type="match status" value="1"/>
</dbReference>
<dbReference type="PANTHER" id="PTHR20898:SF0">
    <property type="entry name" value="DAEDALUS ON 3-RELATED"/>
    <property type="match status" value="1"/>
</dbReference>
<dbReference type="PANTHER" id="PTHR20898">
    <property type="entry name" value="DAEDALUS ON 3-RELATED-RELATED"/>
    <property type="match status" value="1"/>
</dbReference>
<dbReference type="Proteomes" id="UP001500889">
    <property type="component" value="Chromosome O"/>
</dbReference>
<keyword evidence="1" id="KW-0732">Signal</keyword>
<feature type="chain" id="PRO_5043650426" evidence="1">
    <location>
        <begin position="21"/>
        <end position="175"/>
    </location>
</feature>
<gene>
    <name evidence="2" type="ORF">DMAD_09072</name>
</gene>
<keyword evidence="3" id="KW-1185">Reference proteome</keyword>
<accession>A0AAU9EWD0</accession>
<dbReference type="Pfam" id="PF06477">
    <property type="entry name" value="DUF1091"/>
    <property type="match status" value="1"/>
</dbReference>
<evidence type="ECO:0000256" key="1">
    <source>
        <dbReference type="SAM" id="SignalP"/>
    </source>
</evidence>
<dbReference type="EMBL" id="AP029263">
    <property type="protein sequence ID" value="BFF90572.1"/>
    <property type="molecule type" value="Genomic_DNA"/>
</dbReference>
<evidence type="ECO:0000313" key="2">
    <source>
        <dbReference type="EMBL" id="BFF90572.1"/>
    </source>
</evidence>
<dbReference type="InterPro" id="IPR010512">
    <property type="entry name" value="DUF1091"/>
</dbReference>
<protein>
    <submittedName>
        <fullName evidence="2">Uncharacterized protein</fullName>
    </submittedName>
</protein>
<reference evidence="2 3" key="1">
    <citation type="submission" date="2024-02" db="EMBL/GenBank/DDBJ databases">
        <title>A chromosome-level genome assembly of Drosophila madeirensis, a fruit fly species endemic to Madeira island.</title>
        <authorList>
            <person name="Tomihara K."/>
            <person name="Llopart A."/>
            <person name="Yamamoto D."/>
        </authorList>
    </citation>
    <scope>NUCLEOTIDE SEQUENCE [LARGE SCALE GENOMIC DNA]</scope>
    <source>
        <strain evidence="2 3">RF1</strain>
    </source>
</reference>
<proteinExistence type="predicted"/>
<name>A0AAU9EWD0_DROMD</name>
<evidence type="ECO:0000313" key="3">
    <source>
        <dbReference type="Proteomes" id="UP001500889"/>
    </source>
</evidence>
<dbReference type="AlphaFoldDB" id="A0AAU9EWD0"/>
<organism evidence="2 3">
    <name type="scientific">Drosophila madeirensis</name>
    <name type="common">Fruit fly</name>
    <dbReference type="NCBI Taxonomy" id="30013"/>
    <lineage>
        <taxon>Eukaryota</taxon>
        <taxon>Metazoa</taxon>
        <taxon>Ecdysozoa</taxon>
        <taxon>Arthropoda</taxon>
        <taxon>Hexapoda</taxon>
        <taxon>Insecta</taxon>
        <taxon>Pterygota</taxon>
        <taxon>Neoptera</taxon>
        <taxon>Endopterygota</taxon>
        <taxon>Diptera</taxon>
        <taxon>Brachycera</taxon>
        <taxon>Muscomorpha</taxon>
        <taxon>Ephydroidea</taxon>
        <taxon>Drosophilidae</taxon>
        <taxon>Drosophila</taxon>
        <taxon>Sophophora</taxon>
    </lineage>
</organism>
<sequence length="175" mass="20529">MRGVLAICLLQLLLQHYFSGATIFKMTNAVCESYNKSWVEFGVCRLRAISRNKVCLNLDAMLHHPVTNVFVKAQLMKRANGYKPWLYKVNFDGCQFIRRRNSALIRLVWDLFKEFSTINHTCPYVGMQRIRDFHLRTEKLPTPIPTGDYLLLIDWIFNKKTQAATNIYFTFVEDL</sequence>